<gene>
    <name evidence="2" type="ORF">NCTC11212_04208</name>
    <name evidence="1" type="ORF">SAMN05421800_12346</name>
</gene>
<dbReference type="Proteomes" id="UP000251937">
    <property type="component" value="Unassembled WGS sequence"/>
</dbReference>
<dbReference type="KEGG" id="cbp:EB354_03415"/>
<dbReference type="AlphaFoldDB" id="A0AAX2IR60"/>
<dbReference type="Proteomes" id="UP000190669">
    <property type="component" value="Unassembled WGS sequence"/>
</dbReference>
<reference evidence="1 3" key="1">
    <citation type="submission" date="2017-02" db="EMBL/GenBank/DDBJ databases">
        <authorList>
            <person name="Varghese N."/>
            <person name="Submissions S."/>
        </authorList>
    </citation>
    <scope>NUCLEOTIDE SEQUENCE [LARGE SCALE GENOMIC DNA]</scope>
    <source>
        <strain evidence="1 3">DSM 16775</strain>
    </source>
</reference>
<dbReference type="EMBL" id="FUZE01000023">
    <property type="protein sequence ID" value="SKC04478.1"/>
    <property type="molecule type" value="Genomic_DNA"/>
</dbReference>
<evidence type="ECO:0000313" key="4">
    <source>
        <dbReference type="Proteomes" id="UP000251937"/>
    </source>
</evidence>
<evidence type="ECO:0000313" key="3">
    <source>
        <dbReference type="Proteomes" id="UP000190669"/>
    </source>
</evidence>
<dbReference type="Pfam" id="PF13585">
    <property type="entry name" value="CHU_C"/>
    <property type="match status" value="1"/>
</dbReference>
<dbReference type="InterPro" id="IPR013783">
    <property type="entry name" value="Ig-like_fold"/>
</dbReference>
<dbReference type="InterPro" id="IPR026341">
    <property type="entry name" value="T9SS_type_B"/>
</dbReference>
<keyword evidence="3" id="KW-1185">Reference proteome</keyword>
<reference evidence="2 4" key="2">
    <citation type="submission" date="2018-06" db="EMBL/GenBank/DDBJ databases">
        <authorList>
            <consortium name="Pathogen Informatics"/>
            <person name="Doyle S."/>
        </authorList>
    </citation>
    <scope>NUCLEOTIDE SEQUENCE [LARGE SCALE GENOMIC DNA]</scope>
    <source>
        <strain evidence="2 4">NCTC11212</strain>
    </source>
</reference>
<evidence type="ECO:0000313" key="2">
    <source>
        <dbReference type="EMBL" id="SQA92672.1"/>
    </source>
</evidence>
<dbReference type="InterPro" id="IPR049804">
    <property type="entry name" value="Choice_anch_L"/>
</dbReference>
<evidence type="ECO:0000313" key="1">
    <source>
        <dbReference type="EMBL" id="SKC04478.1"/>
    </source>
</evidence>
<dbReference type="Gene3D" id="2.60.40.10">
    <property type="entry name" value="Immunoglobulins"/>
    <property type="match status" value="1"/>
</dbReference>
<dbReference type="NCBIfam" id="TIGR04131">
    <property type="entry name" value="Bac_Flav_CTERM"/>
    <property type="match status" value="1"/>
</dbReference>
<dbReference type="EMBL" id="UAVR01000024">
    <property type="protein sequence ID" value="SQA92672.1"/>
    <property type="molecule type" value="Genomic_DNA"/>
</dbReference>
<sequence>MNNKVDRIFIFFLFLLCTNDMYSQQQVRPSKKEKISALSKKAGAFIDINAAAYPESDYTPTQLVKDVLISSGANSCFVPNISNVQVSPNLPASSVERSWGYFNKAATNFPFDNGIVISTGYASKGGNAVESGTLGDNIGTGSDPDLVTATSPTGILKDASILEFDFVPTTNQISFNYLFASEEYTGSFPCGYSDAFALLIRPVTGGPYTNMAILPAGGGPVSVTNIHPANEDNGGPLSCGASNAAFFAGYNATSIETNFNGRTIPLTATATVVAGQAYHFKMVIADALDNNYDSAVFLEGGSFNIGVELLDPNGATLPDEINVCDNVPQVLTASVNDPAMLYQWFFNGTTIAGATTNTITAVNPGTYKIEVTVPGNPCPGTASITIFGGITPIAQNATFLLCATPDRMNFDLNAAKPLISPTPTAVFRFYETQVDAIAQNNSFITNISNYNGSDGQILFVVVSDGSFCSKMIELTLHKSVTPVASISSSRIRICAGESVTLTATGGTFYNWDNFGGAGNTQTVTLFQTTSFSVYAVGNYGCQSALPATITIEVIPAITSQLQNVEMCIGDSIELDAGSGLNYTYLWNTGATSQKIIADQLGIYTVTINNGICSKDFTVSVSAAASPYFTHVAYENNTITATTTNPTINNIVRDLEYSINGQIWQTSNVFTNLSNNTNYTLYVRTVGTRCVGTLEFFTLQIINVITPNDDGFNDVIDLRKLTSFRNFSGSVFNRYGTEVFKFSEVTPVWNGTIGGRKLPTATYWYRIGFEYEKSKTQFQQSGWIMLKNRE</sequence>
<organism evidence="2 4">
    <name type="scientific">Chryseobacterium balustinum</name>
    <dbReference type="NCBI Taxonomy" id="246"/>
    <lineage>
        <taxon>Bacteria</taxon>
        <taxon>Pseudomonadati</taxon>
        <taxon>Bacteroidota</taxon>
        <taxon>Flavobacteriia</taxon>
        <taxon>Flavobacteriales</taxon>
        <taxon>Weeksellaceae</taxon>
        <taxon>Chryseobacterium group</taxon>
        <taxon>Chryseobacterium</taxon>
    </lineage>
</organism>
<comment type="caution">
    <text evidence="2">The sequence shown here is derived from an EMBL/GenBank/DDBJ whole genome shotgun (WGS) entry which is preliminary data.</text>
</comment>
<proteinExistence type="predicted"/>
<protein>
    <submittedName>
        <fullName evidence="1 2">Gliding motility-associated C-terminal domain</fullName>
    </submittedName>
</protein>
<dbReference type="NCBIfam" id="NF038133">
    <property type="entry name" value="choice_anch_L"/>
    <property type="match status" value="1"/>
</dbReference>
<accession>A0AAX2IR60</accession>
<name>A0AAX2IR60_9FLAO</name>